<protein>
    <submittedName>
        <fullName evidence="1">Uncharacterized protein</fullName>
    </submittedName>
</protein>
<accession>A0A645EA46</accession>
<proteinExistence type="predicted"/>
<reference evidence="1" key="1">
    <citation type="submission" date="2019-08" db="EMBL/GenBank/DDBJ databases">
        <authorList>
            <person name="Kucharzyk K."/>
            <person name="Murdoch R.W."/>
            <person name="Higgins S."/>
            <person name="Loffler F."/>
        </authorList>
    </citation>
    <scope>NUCLEOTIDE SEQUENCE</scope>
</reference>
<evidence type="ECO:0000313" key="1">
    <source>
        <dbReference type="EMBL" id="MPM98008.1"/>
    </source>
</evidence>
<dbReference type="AlphaFoldDB" id="A0A645EA46"/>
<organism evidence="1">
    <name type="scientific">bioreactor metagenome</name>
    <dbReference type="NCBI Taxonomy" id="1076179"/>
    <lineage>
        <taxon>unclassified sequences</taxon>
        <taxon>metagenomes</taxon>
        <taxon>ecological metagenomes</taxon>
    </lineage>
</organism>
<gene>
    <name evidence="1" type="ORF">SDC9_145189</name>
</gene>
<name>A0A645EA46_9ZZZZ</name>
<comment type="caution">
    <text evidence="1">The sequence shown here is derived from an EMBL/GenBank/DDBJ whole genome shotgun (WGS) entry which is preliminary data.</text>
</comment>
<sequence length="93" mass="9905">MLFGHIDRDVQCKAGFAHAGAGGQNNQVAAPKAGEHFVKVSKPGGDAKVLFSVRAGYFLQGVISVDDRAGNRLHRALVAPGTDFVDLLLRTFQ</sequence>
<dbReference type="EMBL" id="VSSQ01044201">
    <property type="protein sequence ID" value="MPM98008.1"/>
    <property type="molecule type" value="Genomic_DNA"/>
</dbReference>